<dbReference type="EMBL" id="CP053073">
    <property type="protein sequence ID" value="QJR14414.1"/>
    <property type="molecule type" value="Genomic_DNA"/>
</dbReference>
<feature type="compositionally biased region" description="Basic and acidic residues" evidence="1">
    <location>
        <begin position="34"/>
        <end position="47"/>
    </location>
</feature>
<evidence type="ECO:0000313" key="3">
    <source>
        <dbReference type="Proteomes" id="UP000503096"/>
    </source>
</evidence>
<proteinExistence type="predicted"/>
<evidence type="ECO:0008006" key="4">
    <source>
        <dbReference type="Google" id="ProtNLM"/>
    </source>
</evidence>
<keyword evidence="3" id="KW-1185">Reference proteome</keyword>
<protein>
    <recommendedName>
        <fullName evidence="4">DUF3460 domain-containing protein</fullName>
    </recommendedName>
</protein>
<evidence type="ECO:0000313" key="2">
    <source>
        <dbReference type="EMBL" id="QJR14414.1"/>
    </source>
</evidence>
<dbReference type="AlphaFoldDB" id="A0A6M4H7R1"/>
<gene>
    <name evidence="2" type="ORF">DSM104440_01210</name>
</gene>
<organism evidence="2 3">
    <name type="scientific">Usitatibacter palustris</name>
    <dbReference type="NCBI Taxonomy" id="2732487"/>
    <lineage>
        <taxon>Bacteria</taxon>
        <taxon>Pseudomonadati</taxon>
        <taxon>Pseudomonadota</taxon>
        <taxon>Betaproteobacteria</taxon>
        <taxon>Nitrosomonadales</taxon>
        <taxon>Usitatibacteraceae</taxon>
        <taxon>Usitatibacter</taxon>
    </lineage>
</organism>
<sequence>MYESEATRFLKEFLAKNPQVAAQRPKLRATWWDRPQDPQTQREHEASDAPASSYVYFPPPKP</sequence>
<dbReference type="Proteomes" id="UP000503096">
    <property type="component" value="Chromosome"/>
</dbReference>
<dbReference type="InParanoid" id="A0A6M4H7R1"/>
<reference evidence="2 3" key="1">
    <citation type="submission" date="2020-04" db="EMBL/GenBank/DDBJ databases">
        <title>Usitatibacter rugosus gen. nov., sp. nov. and Usitatibacter palustris sp. nov., novel members of Usitatibacteraceae fam. nov. within the order Nitrosomonadales isolated from soil.</title>
        <authorList>
            <person name="Huber K.J."/>
            <person name="Neumann-Schaal M."/>
            <person name="Geppert A."/>
            <person name="Luckner M."/>
            <person name="Wanner G."/>
            <person name="Overmann J."/>
        </authorList>
    </citation>
    <scope>NUCLEOTIDE SEQUENCE [LARGE SCALE GENOMIC DNA]</scope>
    <source>
        <strain evidence="2 3">Swamp67</strain>
    </source>
</reference>
<name>A0A6M4H7R1_9PROT</name>
<accession>A0A6M4H7R1</accession>
<dbReference type="KEGG" id="upl:DSM104440_01210"/>
<feature type="region of interest" description="Disordered" evidence="1">
    <location>
        <begin position="24"/>
        <end position="62"/>
    </location>
</feature>
<dbReference type="InterPro" id="IPR021853">
    <property type="entry name" value="DUF3460"/>
</dbReference>
<dbReference type="RefSeq" id="WP_171161170.1">
    <property type="nucleotide sequence ID" value="NZ_CP053073.1"/>
</dbReference>
<dbReference type="Pfam" id="PF11943">
    <property type="entry name" value="DUF3460"/>
    <property type="match status" value="1"/>
</dbReference>
<evidence type="ECO:0000256" key="1">
    <source>
        <dbReference type="SAM" id="MobiDB-lite"/>
    </source>
</evidence>